<dbReference type="SMART" id="SM00046">
    <property type="entry name" value="DAGKc"/>
    <property type="match status" value="1"/>
</dbReference>
<dbReference type="PROSITE" id="PS50146">
    <property type="entry name" value="DAGK"/>
    <property type="match status" value="1"/>
</dbReference>
<dbReference type="GO" id="GO:0001727">
    <property type="term" value="F:lipid kinase activity"/>
    <property type="evidence" value="ECO:0007669"/>
    <property type="project" value="TreeGrafter"/>
</dbReference>
<keyword evidence="2" id="KW-0547">Nucleotide-binding</keyword>
<evidence type="ECO:0000256" key="4">
    <source>
        <dbReference type="ARBA" id="ARBA00022840"/>
    </source>
</evidence>
<evidence type="ECO:0000256" key="1">
    <source>
        <dbReference type="ARBA" id="ARBA00022679"/>
    </source>
</evidence>
<dbReference type="Gene3D" id="3.40.50.10330">
    <property type="entry name" value="Probable inorganic polyphosphate/atp-NAD kinase, domain 1"/>
    <property type="match status" value="1"/>
</dbReference>
<reference evidence="6" key="2">
    <citation type="submission" date="2019-06" db="EMBL/GenBank/DDBJ databases">
        <title>Genomics analysis of Aphanomyces spp. identifies a new class of oomycete effector associated with host adaptation.</title>
        <authorList>
            <person name="Gaulin E."/>
        </authorList>
    </citation>
    <scope>NUCLEOTIDE SEQUENCE</scope>
    <source>
        <strain evidence="6">CBS 578.67</strain>
    </source>
</reference>
<dbReference type="GO" id="GO:0005737">
    <property type="term" value="C:cytoplasm"/>
    <property type="evidence" value="ECO:0007669"/>
    <property type="project" value="TreeGrafter"/>
</dbReference>
<dbReference type="GO" id="GO:0016020">
    <property type="term" value="C:membrane"/>
    <property type="evidence" value="ECO:0007669"/>
    <property type="project" value="TreeGrafter"/>
</dbReference>
<dbReference type="GO" id="GO:0046512">
    <property type="term" value="P:sphingosine biosynthetic process"/>
    <property type="evidence" value="ECO:0007669"/>
    <property type="project" value="TreeGrafter"/>
</dbReference>
<feature type="domain" description="DAGKc" evidence="5">
    <location>
        <begin position="123"/>
        <end position="265"/>
    </location>
</feature>
<dbReference type="Gene3D" id="2.60.200.40">
    <property type="match status" value="1"/>
</dbReference>
<dbReference type="EMBL" id="CAADRA010005280">
    <property type="protein sequence ID" value="VFT88086.1"/>
    <property type="molecule type" value="Genomic_DNA"/>
</dbReference>
<dbReference type="InterPro" id="IPR050187">
    <property type="entry name" value="Lipid_Phosphate_FormReg"/>
</dbReference>
<keyword evidence="8" id="KW-1185">Reference proteome</keyword>
<dbReference type="InterPro" id="IPR016064">
    <property type="entry name" value="NAD/diacylglycerol_kinase_sf"/>
</dbReference>
<protein>
    <submittedName>
        <fullName evidence="7">Aste57867_11220 protein</fullName>
    </submittedName>
</protein>
<dbReference type="Pfam" id="PF19279">
    <property type="entry name" value="YegS_C"/>
    <property type="match status" value="1"/>
</dbReference>
<dbReference type="InterPro" id="IPR045540">
    <property type="entry name" value="YegS/DAGK_C"/>
</dbReference>
<keyword evidence="1" id="KW-0808">Transferase</keyword>
<evidence type="ECO:0000313" key="8">
    <source>
        <dbReference type="Proteomes" id="UP000332933"/>
    </source>
</evidence>
<accession>A0A485KTK2</accession>
<sequence length="496" mass="53418">MAPEGSTDDDGALALGSPFVHAGKSVELWITPSSIDIHGEGGDRKRMAWRDVLGAHAQGATLTICTCAPDKRGTRRLAAMHMESRVSSDLTKFAQAIQYMAKMPPAQIPTTLSPIDVMADNAPKLQRCIVLINPVGGKGHAAHLFESKVSAIFSAASLAVTKLLTTHAGHASEVAQALDLAAFDLLVCVGGDGLMSEIIQGLMKRKDWQVAIRFPLGIVPAGTGNGLAKSLLASRGESYCVENSAFGIAKGSPNPLDIATTQSEDATSYSFLSLAWAFIADVDLNSEKFRFLGSARFTAAAVAKMFSFKRWRGRLTYLVDATAPPPQYWDLHAPDNETKTPALSLVGGAKNHDADGMWETIHGNFRLFYASSGSHASWDVHLAPGGHVNDGFMHLAVVDGDASFFSMAQVLLGLEDGSHVANKHVQIIKTRAYRLEVDDDDFLSLDGERFAGRHVQVEVHRGLGRIMALPSEMMLAPEGAITSPRRSFRRPKISFK</sequence>
<evidence type="ECO:0000256" key="2">
    <source>
        <dbReference type="ARBA" id="ARBA00022741"/>
    </source>
</evidence>
<dbReference type="InterPro" id="IPR017438">
    <property type="entry name" value="ATP-NAD_kinase_N"/>
</dbReference>
<keyword evidence="3" id="KW-0418">Kinase</keyword>
<dbReference type="Proteomes" id="UP000332933">
    <property type="component" value="Unassembled WGS sequence"/>
</dbReference>
<name>A0A485KTK2_9STRA</name>
<evidence type="ECO:0000256" key="3">
    <source>
        <dbReference type="ARBA" id="ARBA00022777"/>
    </source>
</evidence>
<evidence type="ECO:0000313" key="6">
    <source>
        <dbReference type="EMBL" id="KAF0698152.1"/>
    </source>
</evidence>
<dbReference type="PANTHER" id="PTHR12358:SF31">
    <property type="entry name" value="ACYLGLYCEROL KINASE, MITOCHONDRIAL"/>
    <property type="match status" value="1"/>
</dbReference>
<dbReference type="EMBL" id="VJMH01005259">
    <property type="protein sequence ID" value="KAF0698152.1"/>
    <property type="molecule type" value="Genomic_DNA"/>
</dbReference>
<organism evidence="7 8">
    <name type="scientific">Aphanomyces stellatus</name>
    <dbReference type="NCBI Taxonomy" id="120398"/>
    <lineage>
        <taxon>Eukaryota</taxon>
        <taxon>Sar</taxon>
        <taxon>Stramenopiles</taxon>
        <taxon>Oomycota</taxon>
        <taxon>Saprolegniomycetes</taxon>
        <taxon>Saprolegniales</taxon>
        <taxon>Verrucalvaceae</taxon>
        <taxon>Aphanomyces</taxon>
    </lineage>
</organism>
<dbReference type="PANTHER" id="PTHR12358">
    <property type="entry name" value="SPHINGOSINE KINASE"/>
    <property type="match status" value="1"/>
</dbReference>
<dbReference type="SUPFAM" id="SSF111331">
    <property type="entry name" value="NAD kinase/diacylglycerol kinase-like"/>
    <property type="match status" value="1"/>
</dbReference>
<dbReference type="InterPro" id="IPR001206">
    <property type="entry name" value="Diacylglycerol_kinase_cat_dom"/>
</dbReference>
<dbReference type="GO" id="GO:0005524">
    <property type="term" value="F:ATP binding"/>
    <property type="evidence" value="ECO:0007669"/>
    <property type="project" value="UniProtKB-KW"/>
</dbReference>
<evidence type="ECO:0000313" key="7">
    <source>
        <dbReference type="EMBL" id="VFT88086.1"/>
    </source>
</evidence>
<gene>
    <name evidence="7" type="primary">Aste57867_11220</name>
    <name evidence="6" type="ORF">As57867_011178</name>
    <name evidence="7" type="ORF">ASTE57867_11220</name>
</gene>
<reference evidence="7 8" key="1">
    <citation type="submission" date="2019-03" db="EMBL/GenBank/DDBJ databases">
        <authorList>
            <person name="Gaulin E."/>
            <person name="Dumas B."/>
        </authorList>
    </citation>
    <scope>NUCLEOTIDE SEQUENCE [LARGE SCALE GENOMIC DNA]</scope>
    <source>
        <strain evidence="7">CBS 568.67</strain>
    </source>
</reference>
<evidence type="ECO:0000259" key="5">
    <source>
        <dbReference type="PROSITE" id="PS50146"/>
    </source>
</evidence>
<proteinExistence type="predicted"/>
<dbReference type="OrthoDB" id="3853857at2759"/>
<dbReference type="Pfam" id="PF00781">
    <property type="entry name" value="DAGK_cat"/>
    <property type="match status" value="1"/>
</dbReference>
<keyword evidence="4" id="KW-0067">ATP-binding</keyword>
<dbReference type="AlphaFoldDB" id="A0A485KTK2"/>